<evidence type="ECO:0000313" key="5">
    <source>
        <dbReference type="Proteomes" id="UP001145799"/>
    </source>
</evidence>
<dbReference type="PRINTS" id="PR00412">
    <property type="entry name" value="EPOXHYDRLASE"/>
</dbReference>
<evidence type="ECO:0000313" key="3">
    <source>
        <dbReference type="EMBL" id="MDA1387878.1"/>
    </source>
</evidence>
<proteinExistence type="predicted"/>
<dbReference type="InterPro" id="IPR029058">
    <property type="entry name" value="AB_hydrolase_fold"/>
</dbReference>
<reference evidence="4 6" key="2">
    <citation type="submission" date="2023-07" db="EMBL/GenBank/DDBJ databases">
        <title>Sequencing the genomes of 1000 actinobacteria strains.</title>
        <authorList>
            <person name="Klenk H.-P."/>
        </authorList>
    </citation>
    <scope>NUCLEOTIDE SEQUENCE [LARGE SCALE GENOMIC DNA]</scope>
    <source>
        <strain evidence="4 6">DSM 44724</strain>
    </source>
</reference>
<keyword evidence="1 3" id="KW-0378">Hydrolase</keyword>
<dbReference type="Proteomes" id="UP001183604">
    <property type="component" value="Unassembled WGS sequence"/>
</dbReference>
<comment type="caution">
    <text evidence="3">The sequence shown here is derived from an EMBL/GenBank/DDBJ whole genome shotgun (WGS) entry which is preliminary data.</text>
</comment>
<accession>A0A9X3PXK5</accession>
<feature type="domain" description="AB hydrolase-1" evidence="2">
    <location>
        <begin position="32"/>
        <end position="271"/>
    </location>
</feature>
<evidence type="ECO:0000259" key="2">
    <source>
        <dbReference type="Pfam" id="PF00561"/>
    </source>
</evidence>
<dbReference type="PANTHER" id="PTHR42977">
    <property type="entry name" value="HYDROLASE-RELATED"/>
    <property type="match status" value="1"/>
</dbReference>
<reference evidence="3" key="1">
    <citation type="submission" date="2022-12" db="EMBL/GenBank/DDBJ databases">
        <title>Gycomyces niveus sp.nov., a novel actinomycete isolated from soil in Shouguang.</title>
        <authorList>
            <person name="Yang X."/>
        </authorList>
    </citation>
    <scope>NUCLEOTIDE SEQUENCE</scope>
    <source>
        <strain evidence="3">DSM 44724</strain>
    </source>
</reference>
<dbReference type="Pfam" id="PF00561">
    <property type="entry name" value="Abhydrolase_1"/>
    <property type="match status" value="1"/>
</dbReference>
<evidence type="ECO:0000256" key="1">
    <source>
        <dbReference type="ARBA" id="ARBA00022801"/>
    </source>
</evidence>
<keyword evidence="6" id="KW-1185">Reference proteome</keyword>
<organism evidence="3 5">
    <name type="scientific">Glycomyces lechevalierae</name>
    <dbReference type="NCBI Taxonomy" id="256034"/>
    <lineage>
        <taxon>Bacteria</taxon>
        <taxon>Bacillati</taxon>
        <taxon>Actinomycetota</taxon>
        <taxon>Actinomycetes</taxon>
        <taxon>Glycomycetales</taxon>
        <taxon>Glycomycetaceae</taxon>
        <taxon>Glycomyces</taxon>
    </lineage>
</organism>
<dbReference type="InterPro" id="IPR000073">
    <property type="entry name" value="AB_hydrolase_1"/>
</dbReference>
<dbReference type="RefSeq" id="WP_270124374.1">
    <property type="nucleotide sequence ID" value="NZ_BAAAOM010000002.1"/>
</dbReference>
<gene>
    <name evidence="4" type="ORF">J2S69_000265</name>
    <name evidence="3" type="ORF">O2L01_22990</name>
</gene>
<dbReference type="EMBL" id="JAVDYD010000001">
    <property type="protein sequence ID" value="MDR7336546.1"/>
    <property type="molecule type" value="Genomic_DNA"/>
</dbReference>
<dbReference type="SUPFAM" id="SSF53474">
    <property type="entry name" value="alpha/beta-Hydrolases"/>
    <property type="match status" value="1"/>
</dbReference>
<dbReference type="AlphaFoldDB" id="A0A9X3PXK5"/>
<protein>
    <submittedName>
        <fullName evidence="3">Alpha/beta hydrolase</fullName>
    </submittedName>
    <submittedName>
        <fullName evidence="4">Pimeloyl-ACP methyl ester carboxylesterase</fullName>
    </submittedName>
</protein>
<dbReference type="PRINTS" id="PR00111">
    <property type="entry name" value="ABHYDROLASE"/>
</dbReference>
<name>A0A9X3PXK5_9ACTN</name>
<evidence type="ECO:0000313" key="4">
    <source>
        <dbReference type="EMBL" id="MDR7336546.1"/>
    </source>
</evidence>
<dbReference type="GO" id="GO:0004301">
    <property type="term" value="F:epoxide hydrolase activity"/>
    <property type="evidence" value="ECO:0007669"/>
    <property type="project" value="TreeGrafter"/>
</dbReference>
<sequence>MSATFPRVHHRHIDIDGVQVFYRETNPGPDAPVLVLLHGFPSASHQFARLIDAIGDRYRIIAPDYPGFGRTEAPAGFTYTFDALADVTERLLLELEIERFALYLFDFGGPVGFRIAERHPDRVTALVIQNANAYEAGLSPMARDFIALRPEDPGAEATVRGLFTLESTRGQYEGGTADPSLVAPDGWTLDQHYLDLPGRADAQAALAFDYKSNVERYPAWQAWLRRHEPPALILWGENDMFFPAPGAHAYLADLPDAELHLLPTGHFALEDQLHRIVPLMTEFLDRTLQGHAPGR</sequence>
<dbReference type="EMBL" id="JAPZVQ010000020">
    <property type="protein sequence ID" value="MDA1387878.1"/>
    <property type="molecule type" value="Genomic_DNA"/>
</dbReference>
<dbReference type="InterPro" id="IPR000639">
    <property type="entry name" value="Epox_hydrolase-like"/>
</dbReference>
<dbReference type="InterPro" id="IPR051340">
    <property type="entry name" value="Haloalkane_dehalogenase"/>
</dbReference>
<dbReference type="Proteomes" id="UP001145799">
    <property type="component" value="Unassembled WGS sequence"/>
</dbReference>
<evidence type="ECO:0000313" key="6">
    <source>
        <dbReference type="Proteomes" id="UP001183604"/>
    </source>
</evidence>
<dbReference type="Gene3D" id="3.40.50.1820">
    <property type="entry name" value="alpha/beta hydrolase"/>
    <property type="match status" value="1"/>
</dbReference>
<dbReference type="PANTHER" id="PTHR42977:SF3">
    <property type="entry name" value="AB HYDROLASE-1 DOMAIN-CONTAINING PROTEIN"/>
    <property type="match status" value="1"/>
</dbReference>